<keyword evidence="4" id="KW-1185">Reference proteome</keyword>
<sequence length="86" mass="9869">MPGQDKGSREAHWTKTRNLNTTIMVLWAIFAIIIPWNADSLNAYTFLGFPLGYYMCVQGSLIAFVALIWIQNWRQDQIDDEFGVGE</sequence>
<keyword evidence="1" id="KW-0472">Membrane</keyword>
<dbReference type="NCBIfam" id="TIGR03647">
    <property type="entry name" value="Na_symport_sm"/>
    <property type="match status" value="1"/>
</dbReference>
<reference evidence="3 4" key="1">
    <citation type="submission" date="2024-06" db="EMBL/GenBank/DDBJ databases">
        <authorList>
            <person name="Tuo L."/>
        </authorList>
    </citation>
    <scope>NUCLEOTIDE SEQUENCE [LARGE SCALE GENOMIC DNA]</scope>
    <source>
        <strain evidence="3 4">ZMM04-5</strain>
    </source>
</reference>
<keyword evidence="1" id="KW-0812">Transmembrane</keyword>
<dbReference type="InterPro" id="IPR019886">
    <property type="entry name" value="Na_symporter_ssu"/>
</dbReference>
<gene>
    <name evidence="3" type="ORF">ABUE31_19330</name>
</gene>
<comment type="caution">
    <text evidence="3">The sequence shown here is derived from an EMBL/GenBank/DDBJ whole genome shotgun (WGS) entry which is preliminary data.</text>
</comment>
<dbReference type="Proteomes" id="UP001556196">
    <property type="component" value="Unassembled WGS sequence"/>
</dbReference>
<organism evidence="3 4">
    <name type="scientific">Mesorhizobium marinum</name>
    <dbReference type="NCBI Taxonomy" id="3228790"/>
    <lineage>
        <taxon>Bacteria</taxon>
        <taxon>Pseudomonadati</taxon>
        <taxon>Pseudomonadota</taxon>
        <taxon>Alphaproteobacteria</taxon>
        <taxon>Hyphomicrobiales</taxon>
        <taxon>Phyllobacteriaceae</taxon>
        <taxon>Mesorhizobium</taxon>
    </lineage>
</organism>
<proteinExistence type="predicted"/>
<name>A0ABV3R4Y0_9HYPH</name>
<evidence type="ECO:0000313" key="4">
    <source>
        <dbReference type="Proteomes" id="UP001556196"/>
    </source>
</evidence>
<feature type="transmembrane region" description="Helical" evidence="1">
    <location>
        <begin position="21"/>
        <end position="38"/>
    </location>
</feature>
<keyword evidence="1" id="KW-1133">Transmembrane helix</keyword>
<feature type="domain" description="Sodium symporter small subunit" evidence="2">
    <location>
        <begin position="10"/>
        <end position="84"/>
    </location>
</feature>
<evidence type="ECO:0000313" key="3">
    <source>
        <dbReference type="EMBL" id="MEW9808145.1"/>
    </source>
</evidence>
<evidence type="ECO:0000259" key="2">
    <source>
        <dbReference type="Pfam" id="PF13937"/>
    </source>
</evidence>
<accession>A0ABV3R4Y0</accession>
<feature type="transmembrane region" description="Helical" evidence="1">
    <location>
        <begin position="50"/>
        <end position="70"/>
    </location>
</feature>
<protein>
    <submittedName>
        <fullName evidence="3">DUF4212 domain-containing protein</fullName>
    </submittedName>
</protein>
<dbReference type="Pfam" id="PF13937">
    <property type="entry name" value="DUF4212"/>
    <property type="match status" value="1"/>
</dbReference>
<dbReference type="EMBL" id="JBFOCI010000007">
    <property type="protein sequence ID" value="MEW9808145.1"/>
    <property type="molecule type" value="Genomic_DNA"/>
</dbReference>
<dbReference type="RefSeq" id="WP_367725369.1">
    <property type="nucleotide sequence ID" value="NZ_JBFOCI010000007.1"/>
</dbReference>
<evidence type="ECO:0000256" key="1">
    <source>
        <dbReference type="SAM" id="Phobius"/>
    </source>
</evidence>